<dbReference type="Pfam" id="PF24125">
    <property type="entry name" value="Cds6_C"/>
    <property type="match status" value="1"/>
</dbReference>
<dbReference type="PATRIC" id="fig|817.53.peg.3012"/>
<gene>
    <name evidence="3" type="ORF">EE52_0214590</name>
    <name evidence="4" type="ORF">O1422_18005</name>
</gene>
<dbReference type="RefSeq" id="WP_044300919.1">
    <property type="nucleotide sequence ID" value="NZ_CAEUHN010000001.1"/>
</dbReference>
<reference evidence="3" key="2">
    <citation type="submission" date="2014-07" db="EMBL/GenBank/DDBJ databases">
        <title>Genetics and epidemiology of antimicrobial resistance in B. fragilis group.</title>
        <authorList>
            <person name="Sydenham T.V."/>
            <person name="Hasman H."/>
            <person name="Kemp M."/>
            <person name="Justesen U.S."/>
        </authorList>
    </citation>
    <scope>NUCLEOTIDE SEQUENCE [LARGE SCALE GENOMIC DNA]</scope>
    <source>
        <strain evidence="3">DCMOUH0018B</strain>
    </source>
</reference>
<evidence type="ECO:0000313" key="3">
    <source>
        <dbReference type="EMBL" id="KFX73937.1"/>
    </source>
</evidence>
<evidence type="ECO:0000256" key="1">
    <source>
        <dbReference type="SAM" id="SignalP"/>
    </source>
</evidence>
<organism evidence="3">
    <name type="scientific">Bacteroides fragilis</name>
    <dbReference type="NCBI Taxonomy" id="817"/>
    <lineage>
        <taxon>Bacteria</taxon>
        <taxon>Pseudomonadati</taxon>
        <taxon>Bacteroidota</taxon>
        <taxon>Bacteroidia</taxon>
        <taxon>Bacteroidales</taxon>
        <taxon>Bacteroidaceae</taxon>
        <taxon>Bacteroides</taxon>
    </lineage>
</organism>
<dbReference type="AlphaFoldDB" id="A0A0I9S7Y1"/>
<evidence type="ECO:0000313" key="4">
    <source>
        <dbReference type="EMBL" id="MCZ2656053.1"/>
    </source>
</evidence>
<accession>A0A0I9S7Y1</accession>
<evidence type="ECO:0000259" key="2">
    <source>
        <dbReference type="Pfam" id="PF24125"/>
    </source>
</evidence>
<dbReference type="EMBL" id="JAPUAC010000017">
    <property type="protein sequence ID" value="MCZ2656053.1"/>
    <property type="molecule type" value="Genomic_DNA"/>
</dbReference>
<dbReference type="InterPro" id="IPR056203">
    <property type="entry name" value="Cds6_C"/>
</dbReference>
<proteinExistence type="predicted"/>
<comment type="caution">
    <text evidence="3">The sequence shown here is derived from an EMBL/GenBank/DDBJ whole genome shotgun (WGS) entry which is preliminary data.</text>
</comment>
<reference evidence="3" key="1">
    <citation type="book" date="2014" name="THE 24TH EUROPEAN CONGRESS OF CLINICAL MICROBIOLOGY AND INFECTIOUS DISEASES" publisher="ECCMID 2014" city="Barcelona, Spain">
        <title>Identification of resistance genes in three multidrug-resistant Bacteroides fragilis isolates by whole genome sequencing.</title>
        <editorList>
            <person name="Unknown"/>
            <person name="A."/>
        </editorList>
        <authorList>
            <person name="Sydenham T.V."/>
            <person name="Hasman H."/>
            <person name="Wang M."/>
            <person name="Soki J."/>
            <person name="Nagy E."/>
            <person name="Justesen U.S."/>
        </authorList>
    </citation>
    <scope>NUCLEOTIDE SEQUENCE</scope>
    <source>
        <strain evidence="3">DCMOUH0018B</strain>
    </source>
</reference>
<keyword evidence="1" id="KW-0732">Signal</keyword>
<dbReference type="Proteomes" id="UP001075704">
    <property type="component" value="Unassembled WGS sequence"/>
</dbReference>
<name>A0A0I9S7Y1_BACFG</name>
<reference evidence="4" key="3">
    <citation type="submission" date="2022-12" db="EMBL/GenBank/DDBJ databases">
        <title>Development of a Multilocus Sequence Typing Scheme for Bacteroides fragilis Based on Whole Genome Sequencing Data and Clinical Application.</title>
        <authorList>
            <person name="Nielsen F.D."/>
            <person name="Justesen U.S."/>
        </authorList>
    </citation>
    <scope>NUCLEOTIDE SEQUENCE</scope>
    <source>
        <strain evidence="4">BF_BC_ODE_DK_2015_2</strain>
    </source>
</reference>
<feature type="chain" id="PRO_5044366418" evidence="1">
    <location>
        <begin position="24"/>
        <end position="326"/>
    </location>
</feature>
<protein>
    <submittedName>
        <fullName evidence="4">Nuclear transport factor 2 family protein</fullName>
    </submittedName>
</protein>
<sequence length="326" mass="37884">MKTIQIKYILLIAFLQLSVFTKAQYTTDFHLTDMDNANLKEAVQVNITNLLTEINSAYVEKRLPDFSKISMAMEVQNNIRMLWENTPFRCAETEVIERCLNMNGGYQVRNIPLFLSQPDGSKDEYQEGVIGFDSQAKITDFHLAISTNLYTKVLVAGKEVADFRYRQMILDYVEQFRTAYNTKDLIFLNQIFSDDALIITGKVIRSVPSEMNHFVASEKVVYNKQSKKEYLSRLKTIFTANKRINVIFDEINVVKHPAKEGFYGVTLKQGYTSDNYHDEGYLFLLWDFTNEDVPKIHVRTWQPEMLNATTKLPEEEIFTCDDFEVE</sequence>
<dbReference type="EMBL" id="JMZZ02000155">
    <property type="protein sequence ID" value="KFX73937.1"/>
    <property type="molecule type" value="Genomic_DNA"/>
</dbReference>
<feature type="domain" description="Cds6 C-terminal" evidence="2">
    <location>
        <begin position="217"/>
        <end position="292"/>
    </location>
</feature>
<feature type="signal peptide" evidence="1">
    <location>
        <begin position="1"/>
        <end position="23"/>
    </location>
</feature>